<comment type="caution">
    <text evidence="1">The sequence shown here is derived from an EMBL/GenBank/DDBJ whole genome shotgun (WGS) entry which is preliminary data.</text>
</comment>
<reference evidence="1" key="1">
    <citation type="submission" date="2022-08" db="EMBL/GenBank/DDBJ databases">
        <authorList>
            <person name="Kallberg Y."/>
            <person name="Tangrot J."/>
            <person name="Rosling A."/>
        </authorList>
    </citation>
    <scope>NUCLEOTIDE SEQUENCE</scope>
    <source>
        <strain evidence="1">Wild A</strain>
    </source>
</reference>
<proteinExistence type="predicted"/>
<evidence type="ECO:0000313" key="2">
    <source>
        <dbReference type="Proteomes" id="UP001153678"/>
    </source>
</evidence>
<gene>
    <name evidence="1" type="ORF">FWILDA_LOCUS8225</name>
</gene>
<dbReference type="AlphaFoldDB" id="A0A9W4WTG8"/>
<name>A0A9W4WTG8_9GLOM</name>
<sequence length="121" mass="13406">MSFAGTFSYLNNIIYGVTINANMDLRIEKLGHISGIAKVYFTDATLPLRTSNPIPPPPGFAMVDSMYKNNIAPENYGVPFFLIAESRGYDMSLNGQPIFSLRTQIQECTILRAGISHFTIP</sequence>
<dbReference type="Proteomes" id="UP001153678">
    <property type="component" value="Unassembled WGS sequence"/>
</dbReference>
<evidence type="ECO:0000313" key="1">
    <source>
        <dbReference type="EMBL" id="CAI2177720.1"/>
    </source>
</evidence>
<protein>
    <submittedName>
        <fullName evidence="1">8003_t:CDS:1</fullName>
    </submittedName>
</protein>
<organism evidence="1 2">
    <name type="scientific">Funneliformis geosporum</name>
    <dbReference type="NCBI Taxonomy" id="1117311"/>
    <lineage>
        <taxon>Eukaryota</taxon>
        <taxon>Fungi</taxon>
        <taxon>Fungi incertae sedis</taxon>
        <taxon>Mucoromycota</taxon>
        <taxon>Glomeromycotina</taxon>
        <taxon>Glomeromycetes</taxon>
        <taxon>Glomerales</taxon>
        <taxon>Glomeraceae</taxon>
        <taxon>Funneliformis</taxon>
    </lineage>
</organism>
<accession>A0A9W4WTG8</accession>
<dbReference type="OrthoDB" id="2312616at2759"/>
<keyword evidence="2" id="KW-1185">Reference proteome</keyword>
<dbReference type="EMBL" id="CAMKVN010001721">
    <property type="protein sequence ID" value="CAI2177720.1"/>
    <property type="molecule type" value="Genomic_DNA"/>
</dbReference>